<gene>
    <name evidence="2" type="ORF">SBF1_3050015</name>
</gene>
<sequence length="240" mass="27797">MSDFNEKRKYFRVDLLKEVSALAKISSVNDQVVEIDKIIPISLLDISAGGMRVRIRYDLPTKLIKLTVKFEFENEQYDLLAQVLRKTPNAKGNNEYGLKLLLTSQEQSRIVRSLNMYKIKNTKFRKVELDFKAQKYARCFVKFLEIIDGPAYLITENRLVVAANLKAHEKGVKLGERCYKTICNRNEICPYCSLDKAISNNDQVVKSEAFELGENCTARWLYTEDGLIMHYFEENCVVKE</sequence>
<reference evidence="3" key="1">
    <citation type="submission" date="2018-02" db="EMBL/GenBank/DDBJ databases">
        <authorList>
            <person name="Hausmann B."/>
        </authorList>
    </citation>
    <scope>NUCLEOTIDE SEQUENCE [LARGE SCALE GENOMIC DNA]</scope>
    <source>
        <strain evidence="3">Peat soil MAG SbF1</strain>
    </source>
</reference>
<proteinExistence type="predicted"/>
<dbReference type="GO" id="GO:0035438">
    <property type="term" value="F:cyclic-di-GMP binding"/>
    <property type="evidence" value="ECO:0007669"/>
    <property type="project" value="InterPro"/>
</dbReference>
<dbReference type="Proteomes" id="UP000238916">
    <property type="component" value="Unassembled WGS sequence"/>
</dbReference>
<protein>
    <submittedName>
        <fullName evidence="2">Type IV pilus assembly PilZ</fullName>
    </submittedName>
</protein>
<organism evidence="2 3">
    <name type="scientific">Candidatus Desulfosporosinus infrequens</name>
    <dbReference type="NCBI Taxonomy" id="2043169"/>
    <lineage>
        <taxon>Bacteria</taxon>
        <taxon>Bacillati</taxon>
        <taxon>Bacillota</taxon>
        <taxon>Clostridia</taxon>
        <taxon>Eubacteriales</taxon>
        <taxon>Desulfitobacteriaceae</taxon>
        <taxon>Desulfosporosinus</taxon>
    </lineage>
</organism>
<dbReference type="Pfam" id="PF07238">
    <property type="entry name" value="PilZ"/>
    <property type="match status" value="1"/>
</dbReference>
<evidence type="ECO:0000313" key="2">
    <source>
        <dbReference type="EMBL" id="SPF44290.1"/>
    </source>
</evidence>
<evidence type="ECO:0000313" key="3">
    <source>
        <dbReference type="Proteomes" id="UP000238916"/>
    </source>
</evidence>
<accession>A0A2U3KXG7</accession>
<dbReference type="OrthoDB" id="1807454at2"/>
<dbReference type="AlphaFoldDB" id="A0A2U3KXG7"/>
<feature type="domain" description="PilZ" evidence="1">
    <location>
        <begin position="6"/>
        <end position="113"/>
    </location>
</feature>
<dbReference type="InterPro" id="IPR009875">
    <property type="entry name" value="PilZ_domain"/>
</dbReference>
<evidence type="ECO:0000259" key="1">
    <source>
        <dbReference type="Pfam" id="PF07238"/>
    </source>
</evidence>
<name>A0A2U3KXG7_9FIRM</name>
<dbReference type="Gene3D" id="2.40.10.220">
    <property type="entry name" value="predicted glycosyltransferase like domains"/>
    <property type="match status" value="1"/>
</dbReference>
<dbReference type="EMBL" id="OMOF01000230">
    <property type="protein sequence ID" value="SPF44290.1"/>
    <property type="molecule type" value="Genomic_DNA"/>
</dbReference>